<dbReference type="EMBL" id="FOFG01000017">
    <property type="protein sequence ID" value="SER38183.1"/>
    <property type="molecule type" value="Genomic_DNA"/>
</dbReference>
<dbReference type="InterPro" id="IPR002763">
    <property type="entry name" value="DUF72"/>
</dbReference>
<sequence>MRRAVEVRHPSLVAPEFVELLRAEGIGLVCAATVAWPRMMDVTAGFVYCRLHGATELYASGYDAPEIDFWAEKIVG</sequence>
<keyword evidence="2" id="KW-1185">Reference proteome</keyword>
<dbReference type="InterPro" id="IPR036520">
    <property type="entry name" value="UPF0759_sf"/>
</dbReference>
<dbReference type="Pfam" id="PF01904">
    <property type="entry name" value="DUF72"/>
    <property type="match status" value="1"/>
</dbReference>
<dbReference type="PANTHER" id="PTHR30348:SF4">
    <property type="entry name" value="DUF72 DOMAIN-CONTAINING PROTEIN"/>
    <property type="match status" value="1"/>
</dbReference>
<reference evidence="1 2" key="1">
    <citation type="submission" date="2016-10" db="EMBL/GenBank/DDBJ databases">
        <authorList>
            <person name="de Groot N.N."/>
        </authorList>
    </citation>
    <scope>NUCLEOTIDE SEQUENCE [LARGE SCALE GENOMIC DNA]</scope>
    <source>
        <strain evidence="1 2">A52C2</strain>
    </source>
</reference>
<dbReference type="AlphaFoldDB" id="A0A1H9NS73"/>
<dbReference type="Gene3D" id="3.20.20.410">
    <property type="entry name" value="Protein of unknown function UPF0759"/>
    <property type="match status" value="1"/>
</dbReference>
<dbReference type="SUPFAM" id="SSF117396">
    <property type="entry name" value="TM1631-like"/>
    <property type="match status" value="1"/>
</dbReference>
<proteinExistence type="predicted"/>
<gene>
    <name evidence="1" type="ORF">SAMN05216548_1173</name>
</gene>
<dbReference type="Proteomes" id="UP000199647">
    <property type="component" value="Unassembled WGS sequence"/>
</dbReference>
<organism evidence="1 2">
    <name type="scientific">Faunimonas pinastri</name>
    <dbReference type="NCBI Taxonomy" id="1855383"/>
    <lineage>
        <taxon>Bacteria</taxon>
        <taxon>Pseudomonadati</taxon>
        <taxon>Pseudomonadota</taxon>
        <taxon>Alphaproteobacteria</taxon>
        <taxon>Hyphomicrobiales</taxon>
        <taxon>Afifellaceae</taxon>
        <taxon>Faunimonas</taxon>
    </lineage>
</organism>
<evidence type="ECO:0000313" key="2">
    <source>
        <dbReference type="Proteomes" id="UP000199647"/>
    </source>
</evidence>
<protein>
    <submittedName>
        <fullName evidence="1">Uncharacterized protein</fullName>
    </submittedName>
</protein>
<dbReference type="STRING" id="1855383.SAMN05216548_1173"/>
<accession>A0A1H9NS73</accession>
<dbReference type="PANTHER" id="PTHR30348">
    <property type="entry name" value="UNCHARACTERIZED PROTEIN YECE"/>
    <property type="match status" value="1"/>
</dbReference>
<name>A0A1H9NS73_9HYPH</name>
<evidence type="ECO:0000313" key="1">
    <source>
        <dbReference type="EMBL" id="SER38183.1"/>
    </source>
</evidence>